<proteinExistence type="predicted"/>
<gene>
    <name evidence="4" type="ORF">PL9214670112</name>
</gene>
<keyword evidence="5" id="KW-1185">Reference proteome</keyword>
<sequence length="1339" mass="153075">MNEQRFNAYLTLIQNLLACPNGEQPQILQKNQDLLDQDFLQVLFAVSSQLQEDGRQEEAEYLINLAEKLSAWLGNRNFSEDYYNFLIEVLQAISDSRGNPQVVYPLFQQNLDKLDENLANILTNWATATFKEVSRETAYNIAADICNFANLIQQFPLGNRKKNLEISIATYQVALETYTRAAFPKQWATIQNNLATAYFDRIKGEKADNIERAIAAYQAALEIRTREACPEEWAMTQNNLAAAYSDRIKGEKADNIEQAIAAYQAALEILTRKAFSKQWATVKNNLATAYKDRIRGEKADNIEQAITTFKATLEIYTREACPEEWAMTQNNLALAYNDRIKGEKADNIEQAITAFQSALEIYTCAAFPYEWARTQNNLAIAYLDRIKGEKADNIEQAITASQSALEIRTREACSEDWAMTQNNLAAAYWNRIKGEKADNIEQAIAAFQSALEIYTRAAFPYEWARTQNNLALAYNDRIKGEKADNIEQAIAAFQAALEIYTREAFPQDWARTQNNIAIGYSNRIKGEKAGNIEQAITAYKVALEIYTREAFPEDWAMTQNNLALAYNDRIKGEKADNIEQVIATFKATLEIYAREAFPEQWATTQNNLALAYWNRIKGEKADNIERAIVGSQAALEIYTREAFPEQWAMTQNSLAAAYSDRIKGEKADNIKRAIKGFRLALEIRTPEAFPLDCLQSGNNLGNTAFNAELWEIAIEGYRKAIGAVEISRSWAITDERRQEIIAQAVGVYHNIVQCYINLDQVDKAIEYAERSRSKRLVDLMASNDLYADGKISPEVQKYLQDYDLLQQRIDQERERLRREFDGNKTLVESVSRQHQREAVEFSKDTIEQLEEEKQQLWEQIRSRDPVLSRQIKVEPLDFTIIQGLIETPKTAILNFYTTTNQTHIFILYQNKPPQLHTCENLSYRKLRELGVDEWLIPYLESNQVWEAKMGDFLQNLAEQLNLNTLINTYLSGIEELIIIPHMFWHQIPFAALPLTDASESSSSQQPGGIRQIFNSFLRLEKPQNQTTHSDNVPVSTVQENSKYLGDKFRLRYVPSCQILKFCQERPPLNLSHYGTVENPDGTLPGASYEGEKIAQLYKIPDDNRLKGREQGTVKNYRNLLEKVQVFHSSHHASCDLDSPLESRLILADGTITLGQIMTPGWRLPQLSDIFLSCCETNLGVAEVTDDILTLSTGFLCAGARNVVSTLWAVNDLATALFSIFYYRNRKQGHNRSVSLQMAQVKLRGLTKKTLKNQYHDELEARFTQQFNQANAQRQQAKAERDKQSKGTPEYEQCQKEYQYWNRIATKNFNAQESLKDFCNQEYPFDHPVYWAGFICSGLT</sequence>
<evidence type="ECO:0000313" key="5">
    <source>
        <dbReference type="Proteomes" id="UP000184315"/>
    </source>
</evidence>
<dbReference type="InterPro" id="IPR024983">
    <property type="entry name" value="CHAT_dom"/>
</dbReference>
<dbReference type="SMART" id="SM00028">
    <property type="entry name" value="TPR"/>
    <property type="match status" value="7"/>
</dbReference>
<dbReference type="PANTHER" id="PTHR10098">
    <property type="entry name" value="RAPSYN-RELATED"/>
    <property type="match status" value="1"/>
</dbReference>
<keyword evidence="1" id="KW-0175">Coiled coil</keyword>
<dbReference type="OrthoDB" id="433986at2"/>
<reference evidence="5" key="1">
    <citation type="submission" date="2015-10" db="EMBL/GenBank/DDBJ databases">
        <authorList>
            <person name="Regsiter A."/>
            <person name="william w."/>
        </authorList>
    </citation>
    <scope>NUCLEOTIDE SEQUENCE [LARGE SCALE GENOMIC DNA]</scope>
</reference>
<feature type="coiled-coil region" evidence="1">
    <location>
        <begin position="795"/>
        <end position="859"/>
    </location>
</feature>
<organism evidence="4 5">
    <name type="scientific">Planktothrix tepida PCC 9214</name>
    <dbReference type="NCBI Taxonomy" id="671072"/>
    <lineage>
        <taxon>Bacteria</taxon>
        <taxon>Bacillati</taxon>
        <taxon>Cyanobacteriota</taxon>
        <taxon>Cyanophyceae</taxon>
        <taxon>Oscillatoriophycideae</taxon>
        <taxon>Oscillatoriales</taxon>
        <taxon>Microcoleaceae</taxon>
        <taxon>Planktothrix</taxon>
    </lineage>
</organism>
<accession>A0A1J1LTE7</accession>
<dbReference type="PANTHER" id="PTHR10098:SF108">
    <property type="entry name" value="TETRATRICOPEPTIDE REPEAT PROTEIN 28"/>
    <property type="match status" value="1"/>
</dbReference>
<protein>
    <submittedName>
        <fullName evidence="4">TPR repeat</fullName>
    </submittedName>
</protein>
<name>A0A1J1LTE7_9CYAN</name>
<evidence type="ECO:0000313" key="4">
    <source>
        <dbReference type="EMBL" id="CUR35486.1"/>
    </source>
</evidence>
<dbReference type="SUPFAM" id="SSF48452">
    <property type="entry name" value="TPR-like"/>
    <property type="match status" value="3"/>
</dbReference>
<dbReference type="STRING" id="671072.PL9214670112"/>
<dbReference type="InterPro" id="IPR011990">
    <property type="entry name" value="TPR-like_helical_dom_sf"/>
</dbReference>
<dbReference type="EMBL" id="CZDF01000174">
    <property type="protein sequence ID" value="CUR35486.1"/>
    <property type="molecule type" value="Genomic_DNA"/>
</dbReference>
<dbReference type="InterPro" id="IPR019734">
    <property type="entry name" value="TPR_rpt"/>
</dbReference>
<evidence type="ECO:0000259" key="3">
    <source>
        <dbReference type="Pfam" id="PF12770"/>
    </source>
</evidence>
<dbReference type="Pfam" id="PF12770">
    <property type="entry name" value="CHAT"/>
    <property type="match status" value="1"/>
</dbReference>
<feature type="region of interest" description="Disordered" evidence="2">
    <location>
        <begin position="1271"/>
        <end position="1290"/>
    </location>
</feature>
<evidence type="ECO:0000256" key="1">
    <source>
        <dbReference type="SAM" id="Coils"/>
    </source>
</evidence>
<dbReference type="Proteomes" id="UP000184315">
    <property type="component" value="Unassembled WGS sequence"/>
</dbReference>
<evidence type="ECO:0000256" key="2">
    <source>
        <dbReference type="SAM" id="MobiDB-lite"/>
    </source>
</evidence>
<dbReference type="Pfam" id="PF13374">
    <property type="entry name" value="TPR_10"/>
    <property type="match status" value="1"/>
</dbReference>
<dbReference type="RefSeq" id="WP_072722447.1">
    <property type="nucleotide sequence ID" value="NZ_LN889815.1"/>
</dbReference>
<dbReference type="Gene3D" id="1.25.40.10">
    <property type="entry name" value="Tetratricopeptide repeat domain"/>
    <property type="match status" value="5"/>
</dbReference>
<feature type="domain" description="CHAT" evidence="3">
    <location>
        <begin position="964"/>
        <end position="1337"/>
    </location>
</feature>